<accession>A0A328CCD7</accession>
<dbReference type="InterPro" id="IPR050855">
    <property type="entry name" value="NDM-1-like"/>
</dbReference>
<dbReference type="Pfam" id="PF00753">
    <property type="entry name" value="Lactamase_B"/>
    <property type="match status" value="1"/>
</dbReference>
<organism evidence="2 3">
    <name type="scientific">Lujinxingia litoralis</name>
    <dbReference type="NCBI Taxonomy" id="2211119"/>
    <lineage>
        <taxon>Bacteria</taxon>
        <taxon>Deltaproteobacteria</taxon>
        <taxon>Bradymonadales</taxon>
        <taxon>Lujinxingiaceae</taxon>
        <taxon>Lujinxingia</taxon>
    </lineage>
</organism>
<dbReference type="EMBL" id="QHKO01000002">
    <property type="protein sequence ID" value="RAL23837.1"/>
    <property type="molecule type" value="Genomic_DNA"/>
</dbReference>
<keyword evidence="3" id="KW-1185">Reference proteome</keyword>
<evidence type="ECO:0000259" key="1">
    <source>
        <dbReference type="SMART" id="SM00849"/>
    </source>
</evidence>
<dbReference type="PANTHER" id="PTHR42951:SF17">
    <property type="entry name" value="METALLO-BETA-LACTAMASE DOMAIN-CONTAINING PROTEIN"/>
    <property type="match status" value="1"/>
</dbReference>
<reference evidence="2 3" key="1">
    <citation type="submission" date="2018-05" db="EMBL/GenBank/DDBJ databases">
        <title>Lujinxingia marina gen. nov. sp. nov., a new facultative anaerobic member of the class Deltaproteobacteria, and proposal of Lujinxingaceae fam. nov.</title>
        <authorList>
            <person name="Li C.-M."/>
        </authorList>
    </citation>
    <scope>NUCLEOTIDE SEQUENCE [LARGE SCALE GENOMIC DNA]</scope>
    <source>
        <strain evidence="2 3">B210</strain>
    </source>
</reference>
<proteinExistence type="predicted"/>
<sequence length="348" mass="39386">MRGPPVTHPSTETYLRGPWGSSVRIEDDLWRLRLKNPVGTLLVNTFVYRHRDTLAVIDPGWPWDLQLLEDALVELGFGGIAAVTDWLYTHSHIDHMGSAALLQQRNDAPHMIWPWVEAELGQWHHYQDRVNDWTPWVEEAFAEPLRSKILAARLGRSAGGARMLENFGPGALTHTRRYEIGESIAVGALRLQLVDARGHDPSHLALWEPTRRWLFSGDLLLAMPSPLSRAMGDDLDLYEASLRRVSDLPAELLLTGHGTHQRGDDIARAVERSAHQVESHDLALRQALNAEPTDLYTLATRMVGGKELEPTSRWWVYLANTDTHLQRLVARGEARRLDSDEGPRYVTR</sequence>
<comment type="caution">
    <text evidence="2">The sequence shown here is derived from an EMBL/GenBank/DDBJ whole genome shotgun (WGS) entry which is preliminary data.</text>
</comment>
<evidence type="ECO:0000313" key="2">
    <source>
        <dbReference type="EMBL" id="RAL23837.1"/>
    </source>
</evidence>
<evidence type="ECO:0000313" key="3">
    <source>
        <dbReference type="Proteomes" id="UP000249169"/>
    </source>
</evidence>
<protein>
    <recommendedName>
        <fullName evidence="1">Metallo-beta-lactamase domain-containing protein</fullName>
    </recommendedName>
</protein>
<dbReference type="Proteomes" id="UP000249169">
    <property type="component" value="Unassembled WGS sequence"/>
</dbReference>
<dbReference type="Gene3D" id="3.60.15.10">
    <property type="entry name" value="Ribonuclease Z/Hydroxyacylglutathione hydrolase-like"/>
    <property type="match status" value="1"/>
</dbReference>
<dbReference type="SUPFAM" id="SSF56281">
    <property type="entry name" value="Metallo-hydrolase/oxidoreductase"/>
    <property type="match status" value="1"/>
</dbReference>
<feature type="domain" description="Metallo-beta-lactamase" evidence="1">
    <location>
        <begin position="42"/>
        <end position="257"/>
    </location>
</feature>
<gene>
    <name evidence="2" type="ORF">DL240_06705</name>
</gene>
<dbReference type="PANTHER" id="PTHR42951">
    <property type="entry name" value="METALLO-BETA-LACTAMASE DOMAIN-CONTAINING"/>
    <property type="match status" value="1"/>
</dbReference>
<name>A0A328CCD7_9DELT</name>
<dbReference type="InterPro" id="IPR036866">
    <property type="entry name" value="RibonucZ/Hydroxyglut_hydro"/>
</dbReference>
<dbReference type="SMART" id="SM00849">
    <property type="entry name" value="Lactamase_B"/>
    <property type="match status" value="1"/>
</dbReference>
<dbReference type="InterPro" id="IPR001279">
    <property type="entry name" value="Metallo-B-lactamas"/>
</dbReference>
<dbReference type="AlphaFoldDB" id="A0A328CCD7"/>